<evidence type="ECO:0000313" key="1">
    <source>
        <dbReference type="EMBL" id="MBA4661675.1"/>
    </source>
</evidence>
<dbReference type="EMBL" id="GISG01213278">
    <property type="protein sequence ID" value="MBA4661675.1"/>
    <property type="molecule type" value="Transcribed_RNA"/>
</dbReference>
<name>A0A7C9ABH6_OPUST</name>
<proteinExistence type="predicted"/>
<sequence>MSFGNVVNKFHDKHSFSHPSTTEQSNLSSPLVWSQKINNLNSSNKNLLLSSLINKGRCLSVNGQVVIGLDFSLLINCLSNDIHDTTKCSPSNRNGDWRSSVQHSLTSDQTLSTIHSNSPNHILTQMLSHLKDQPRLIVEHLKSGQNGGQTLFEPHINDGSDHLANLSDRTFSGELVDDLPAGNISSLRRRRRGQGFCSSRCGVVDSAVEEVAIRRGTVVSYRLR</sequence>
<organism evidence="1">
    <name type="scientific">Opuntia streptacantha</name>
    <name type="common">Prickly pear cactus</name>
    <name type="synonym">Opuntia cardona</name>
    <dbReference type="NCBI Taxonomy" id="393608"/>
    <lineage>
        <taxon>Eukaryota</taxon>
        <taxon>Viridiplantae</taxon>
        <taxon>Streptophyta</taxon>
        <taxon>Embryophyta</taxon>
        <taxon>Tracheophyta</taxon>
        <taxon>Spermatophyta</taxon>
        <taxon>Magnoliopsida</taxon>
        <taxon>eudicotyledons</taxon>
        <taxon>Gunneridae</taxon>
        <taxon>Pentapetalae</taxon>
        <taxon>Caryophyllales</taxon>
        <taxon>Cactineae</taxon>
        <taxon>Cactaceae</taxon>
        <taxon>Opuntioideae</taxon>
        <taxon>Opuntia</taxon>
    </lineage>
</organism>
<dbReference type="AlphaFoldDB" id="A0A7C9ABH6"/>
<reference evidence="1" key="2">
    <citation type="submission" date="2020-07" db="EMBL/GenBank/DDBJ databases">
        <authorList>
            <person name="Vera ALvarez R."/>
            <person name="Arias-Moreno D.M."/>
            <person name="Jimenez-Jacinto V."/>
            <person name="Jimenez-Bremont J.F."/>
            <person name="Swaminathan K."/>
            <person name="Moose S.P."/>
            <person name="Guerrero-Gonzalez M.L."/>
            <person name="Marino-Ramirez L."/>
            <person name="Landsman D."/>
            <person name="Rodriguez-Kessler M."/>
            <person name="Delgado-Sanchez P."/>
        </authorList>
    </citation>
    <scope>NUCLEOTIDE SEQUENCE</scope>
    <source>
        <tissue evidence="1">Cladode</tissue>
    </source>
</reference>
<reference evidence="1" key="1">
    <citation type="journal article" date="2013" name="J. Plant Res.">
        <title>Effect of fungi and light on seed germination of three Opuntia species from semiarid lands of central Mexico.</title>
        <authorList>
            <person name="Delgado-Sanchez P."/>
            <person name="Jimenez-Bremont J.F."/>
            <person name="Guerrero-Gonzalez Mde L."/>
            <person name="Flores J."/>
        </authorList>
    </citation>
    <scope>NUCLEOTIDE SEQUENCE</scope>
    <source>
        <tissue evidence="1">Cladode</tissue>
    </source>
</reference>
<accession>A0A7C9ABH6</accession>
<protein>
    <submittedName>
        <fullName evidence="1">Uncharacterized protein</fullName>
    </submittedName>
</protein>